<feature type="active site" description="Proton acceptor" evidence="13">
    <location>
        <position position="60"/>
    </location>
</feature>
<evidence type="ECO:0000256" key="11">
    <source>
        <dbReference type="ARBA" id="ARBA00023136"/>
    </source>
</evidence>
<evidence type="ECO:0000256" key="14">
    <source>
        <dbReference type="PIRSR" id="PIRSR634016-3"/>
    </source>
</evidence>
<evidence type="ECO:0000256" key="7">
    <source>
        <dbReference type="ARBA" id="ARBA00022801"/>
    </source>
</evidence>
<dbReference type="EMBL" id="JAXCGZ010003818">
    <property type="protein sequence ID" value="KAK7083065.1"/>
    <property type="molecule type" value="Genomic_DNA"/>
</dbReference>
<dbReference type="Gene3D" id="2.60.40.1910">
    <property type="match status" value="1"/>
</dbReference>
<evidence type="ECO:0000259" key="17">
    <source>
        <dbReference type="Pfam" id="PF01433"/>
    </source>
</evidence>
<dbReference type="Pfam" id="PF01433">
    <property type="entry name" value="Peptidase_M1"/>
    <property type="match status" value="1"/>
</dbReference>
<dbReference type="GO" id="GO:0008270">
    <property type="term" value="F:zinc ion binding"/>
    <property type="evidence" value="ECO:0007669"/>
    <property type="project" value="InterPro"/>
</dbReference>
<dbReference type="InterPro" id="IPR001930">
    <property type="entry name" value="Peptidase_M1"/>
</dbReference>
<evidence type="ECO:0000256" key="5">
    <source>
        <dbReference type="ARBA" id="ARBA00022692"/>
    </source>
</evidence>
<keyword evidence="16" id="KW-0732">Signal</keyword>
<dbReference type="GO" id="GO:0043171">
    <property type="term" value="P:peptide catabolic process"/>
    <property type="evidence" value="ECO:0007669"/>
    <property type="project" value="TreeGrafter"/>
</dbReference>
<dbReference type="Pfam" id="PF11838">
    <property type="entry name" value="ERAP1_C"/>
    <property type="match status" value="1"/>
</dbReference>
<dbReference type="InterPro" id="IPR034016">
    <property type="entry name" value="M1_APN-typ"/>
</dbReference>
<keyword evidence="6 14" id="KW-0479">Metal-binding</keyword>
<dbReference type="Gene3D" id="1.10.3480.20">
    <property type="match status" value="1"/>
</dbReference>
<evidence type="ECO:0000256" key="16">
    <source>
        <dbReference type="SAM" id="SignalP"/>
    </source>
</evidence>
<dbReference type="PANTHER" id="PTHR11533">
    <property type="entry name" value="PROTEASE M1 ZINC METALLOPROTEASE"/>
    <property type="match status" value="1"/>
</dbReference>
<reference evidence="19 20" key="1">
    <citation type="submission" date="2023-11" db="EMBL/GenBank/DDBJ databases">
        <title>Halocaridina rubra genome assembly.</title>
        <authorList>
            <person name="Smith C."/>
        </authorList>
    </citation>
    <scope>NUCLEOTIDE SEQUENCE [LARGE SCALE GENOMIC DNA]</scope>
    <source>
        <strain evidence="19">EP-1</strain>
        <tissue evidence="19">Whole</tissue>
    </source>
</reference>
<evidence type="ECO:0000256" key="4">
    <source>
        <dbReference type="ARBA" id="ARBA00022670"/>
    </source>
</evidence>
<evidence type="ECO:0000256" key="12">
    <source>
        <dbReference type="ARBA" id="ARBA00023180"/>
    </source>
</evidence>
<dbReference type="InterPro" id="IPR014782">
    <property type="entry name" value="Peptidase_M1_dom"/>
</dbReference>
<feature type="signal peptide" evidence="16">
    <location>
        <begin position="1"/>
        <end position="23"/>
    </location>
</feature>
<keyword evidence="5" id="KW-0812">Transmembrane</keyword>
<dbReference type="AlphaFoldDB" id="A0AAN9AE57"/>
<protein>
    <submittedName>
        <fullName evidence="19">Endoplasmic reticulum aminopeptidase 1</fullName>
    </submittedName>
</protein>
<keyword evidence="11" id="KW-0472">Membrane</keyword>
<keyword evidence="19" id="KW-0031">Aminopeptidase</keyword>
<evidence type="ECO:0000259" key="18">
    <source>
        <dbReference type="Pfam" id="PF11838"/>
    </source>
</evidence>
<evidence type="ECO:0000256" key="13">
    <source>
        <dbReference type="PIRSR" id="PIRSR634016-1"/>
    </source>
</evidence>
<name>A0AAN9AE57_HALRR</name>
<proteinExistence type="inferred from homology"/>
<evidence type="ECO:0000313" key="20">
    <source>
        <dbReference type="Proteomes" id="UP001381693"/>
    </source>
</evidence>
<sequence length="342" mass="38638">MQLQLGITLLFTDLIAIPDFGAGAMENWGLITYRETALMFDPDHTSSLAQQRVTVVIAHELAHQWFGNLVTMSWWSDLWLNEGFASFMENLGTSDAEPGWQMQEQFLVQKMHPALALDALVASHPISTPVSDPAQIESIFDTISYNKGASIISMLENFIARPMLKEGLRLYLEAHEFGNAATDNLWEALTKVTQNHGRFLNIKGIMDTWTLQAGFPLISITLQNGHVTANQSRFLVCEENVTDPNEPLNSTIGYKWHVPLTYITNLNPNSSEMYWMNLTDIEFMVPREVKWIKFNAGQRGFYRVSYDEAGWSSLINVLQTEHETLSAADRASLIDDAFTLVK</sequence>
<dbReference type="GO" id="GO:0070006">
    <property type="term" value="F:metalloaminopeptidase activity"/>
    <property type="evidence" value="ECO:0007669"/>
    <property type="project" value="TreeGrafter"/>
</dbReference>
<feature type="site" description="Transition state stabilizer" evidence="15">
    <location>
        <position position="145"/>
    </location>
</feature>
<feature type="chain" id="PRO_5043017293" evidence="16">
    <location>
        <begin position="24"/>
        <end position="342"/>
    </location>
</feature>
<dbReference type="Proteomes" id="UP001381693">
    <property type="component" value="Unassembled WGS sequence"/>
</dbReference>
<evidence type="ECO:0000256" key="6">
    <source>
        <dbReference type="ARBA" id="ARBA00022723"/>
    </source>
</evidence>
<comment type="caution">
    <text evidence="19">The sequence shown here is derived from an EMBL/GenBank/DDBJ whole genome shotgun (WGS) entry which is preliminary data.</text>
</comment>
<dbReference type="FunFam" id="2.60.40.1910:FF:000006">
    <property type="entry name" value="Aminopeptidase"/>
    <property type="match status" value="1"/>
</dbReference>
<keyword evidence="8 14" id="KW-0862">Zinc</keyword>
<dbReference type="InterPro" id="IPR024571">
    <property type="entry name" value="ERAP1-like_C_dom"/>
</dbReference>
<keyword evidence="20" id="KW-1185">Reference proteome</keyword>
<gene>
    <name evidence="19" type="primary">ERAP1_2</name>
    <name evidence="19" type="ORF">SK128_003603</name>
</gene>
<keyword evidence="7" id="KW-0378">Hydrolase</keyword>
<dbReference type="SUPFAM" id="SSF55486">
    <property type="entry name" value="Metalloproteases ('zincins'), catalytic domain"/>
    <property type="match status" value="1"/>
</dbReference>
<dbReference type="FunFam" id="1.10.390.10:FF:000016">
    <property type="entry name" value="Glutamyl aminopeptidase"/>
    <property type="match status" value="1"/>
</dbReference>
<dbReference type="GO" id="GO:0006508">
    <property type="term" value="P:proteolysis"/>
    <property type="evidence" value="ECO:0007669"/>
    <property type="project" value="UniProtKB-KW"/>
</dbReference>
<keyword evidence="9" id="KW-1133">Transmembrane helix</keyword>
<dbReference type="InterPro" id="IPR050344">
    <property type="entry name" value="Peptidase_M1_aminopeptidases"/>
</dbReference>
<evidence type="ECO:0000256" key="3">
    <source>
        <dbReference type="ARBA" id="ARBA00010136"/>
    </source>
</evidence>
<evidence type="ECO:0000256" key="15">
    <source>
        <dbReference type="PIRSR" id="PIRSR634016-4"/>
    </source>
</evidence>
<dbReference type="CDD" id="cd09601">
    <property type="entry name" value="M1_APN-Q_like"/>
    <property type="match status" value="1"/>
</dbReference>
<evidence type="ECO:0000313" key="19">
    <source>
        <dbReference type="EMBL" id="KAK7083065.1"/>
    </source>
</evidence>
<feature type="domain" description="Peptidase M1 membrane alanine aminopeptidase" evidence="17">
    <location>
        <begin position="12"/>
        <end position="209"/>
    </location>
</feature>
<feature type="binding site" evidence="14">
    <location>
        <position position="82"/>
    </location>
    <ligand>
        <name>Zn(2+)</name>
        <dbReference type="ChEBI" id="CHEBI:29105"/>
        <note>catalytic</note>
    </ligand>
</feature>
<dbReference type="PANTHER" id="PTHR11533:SF299">
    <property type="entry name" value="AMINOPEPTIDASE"/>
    <property type="match status" value="1"/>
</dbReference>
<feature type="binding site" evidence="14">
    <location>
        <position position="63"/>
    </location>
    <ligand>
        <name>Zn(2+)</name>
        <dbReference type="ChEBI" id="CHEBI:29105"/>
        <note>catalytic</note>
    </ligand>
</feature>
<keyword evidence="10" id="KW-0482">Metalloprotease</keyword>
<evidence type="ECO:0000256" key="1">
    <source>
        <dbReference type="ARBA" id="ARBA00004167"/>
    </source>
</evidence>
<comment type="cofactor">
    <cofactor evidence="14">
        <name>Zn(2+)</name>
        <dbReference type="ChEBI" id="CHEBI:29105"/>
    </cofactor>
    <text evidence="14">Binds 1 zinc ion per subunit.</text>
</comment>
<organism evidence="19 20">
    <name type="scientific">Halocaridina rubra</name>
    <name type="common">Hawaiian red shrimp</name>
    <dbReference type="NCBI Taxonomy" id="373956"/>
    <lineage>
        <taxon>Eukaryota</taxon>
        <taxon>Metazoa</taxon>
        <taxon>Ecdysozoa</taxon>
        <taxon>Arthropoda</taxon>
        <taxon>Crustacea</taxon>
        <taxon>Multicrustacea</taxon>
        <taxon>Malacostraca</taxon>
        <taxon>Eumalacostraca</taxon>
        <taxon>Eucarida</taxon>
        <taxon>Decapoda</taxon>
        <taxon>Pleocyemata</taxon>
        <taxon>Caridea</taxon>
        <taxon>Atyoidea</taxon>
        <taxon>Atyidae</taxon>
        <taxon>Halocaridina</taxon>
    </lineage>
</organism>
<dbReference type="InterPro" id="IPR027268">
    <property type="entry name" value="Peptidase_M4/M1_CTD_sf"/>
</dbReference>
<dbReference type="Gene3D" id="1.10.390.10">
    <property type="entry name" value="Neutral Protease Domain 2"/>
    <property type="match status" value="1"/>
</dbReference>
<evidence type="ECO:0000256" key="8">
    <source>
        <dbReference type="ARBA" id="ARBA00022833"/>
    </source>
</evidence>
<keyword evidence="4" id="KW-0645">Protease</keyword>
<evidence type="ECO:0000256" key="10">
    <source>
        <dbReference type="ARBA" id="ARBA00023049"/>
    </source>
</evidence>
<dbReference type="PRINTS" id="PR00756">
    <property type="entry name" value="ALADIPTASE"/>
</dbReference>
<dbReference type="GO" id="GO:0005886">
    <property type="term" value="C:plasma membrane"/>
    <property type="evidence" value="ECO:0007669"/>
    <property type="project" value="UniProtKB-SubCell"/>
</dbReference>
<dbReference type="GO" id="GO:0042277">
    <property type="term" value="F:peptide binding"/>
    <property type="evidence" value="ECO:0007669"/>
    <property type="project" value="TreeGrafter"/>
</dbReference>
<feature type="binding site" evidence="14">
    <location>
        <position position="59"/>
    </location>
    <ligand>
        <name>Zn(2+)</name>
        <dbReference type="ChEBI" id="CHEBI:29105"/>
        <note>catalytic</note>
    </ligand>
</feature>
<dbReference type="GO" id="GO:0005615">
    <property type="term" value="C:extracellular space"/>
    <property type="evidence" value="ECO:0007669"/>
    <property type="project" value="TreeGrafter"/>
</dbReference>
<evidence type="ECO:0000256" key="2">
    <source>
        <dbReference type="ARBA" id="ARBA00004609"/>
    </source>
</evidence>
<keyword evidence="12" id="KW-0325">Glycoprotein</keyword>
<comment type="similarity">
    <text evidence="3">Belongs to the peptidase M1 family.</text>
</comment>
<evidence type="ECO:0000256" key="9">
    <source>
        <dbReference type="ARBA" id="ARBA00022989"/>
    </source>
</evidence>
<feature type="domain" description="ERAP1-like C-terminal" evidence="18">
    <location>
        <begin position="291"/>
        <end position="341"/>
    </location>
</feature>
<comment type="subcellular location">
    <subcellularLocation>
        <location evidence="2">Cell membrane</location>
        <topology evidence="2">Lipid-anchor</topology>
        <topology evidence="2">GPI-anchor</topology>
    </subcellularLocation>
    <subcellularLocation>
        <location evidence="1">Membrane</location>
        <topology evidence="1">Single-pass membrane protein</topology>
    </subcellularLocation>
</comment>
<accession>A0AAN9AE57</accession>
<dbReference type="GO" id="GO:0005737">
    <property type="term" value="C:cytoplasm"/>
    <property type="evidence" value="ECO:0007669"/>
    <property type="project" value="TreeGrafter"/>
</dbReference>